<evidence type="ECO:0000256" key="5">
    <source>
        <dbReference type="ARBA" id="ARBA00022475"/>
    </source>
</evidence>
<dbReference type="InterPro" id="IPR000014">
    <property type="entry name" value="PAS"/>
</dbReference>
<dbReference type="PROSITE" id="PS50112">
    <property type="entry name" value="PAS"/>
    <property type="match status" value="1"/>
</dbReference>
<dbReference type="GO" id="GO:0045121">
    <property type="term" value="C:membrane raft"/>
    <property type="evidence" value="ECO:0007669"/>
    <property type="project" value="UniProtKB-SubCell"/>
</dbReference>
<evidence type="ECO:0000259" key="14">
    <source>
        <dbReference type="PROSITE" id="PS50109"/>
    </source>
</evidence>
<dbReference type="InterPro" id="IPR036097">
    <property type="entry name" value="HisK_dim/P_sf"/>
</dbReference>
<dbReference type="GO" id="GO:0006355">
    <property type="term" value="P:regulation of DNA-templated transcription"/>
    <property type="evidence" value="ECO:0007669"/>
    <property type="project" value="InterPro"/>
</dbReference>
<evidence type="ECO:0000256" key="12">
    <source>
        <dbReference type="ARBA" id="ARBA00023136"/>
    </source>
</evidence>
<sequence>MKKKIKLYTLFTIFFTLIIVTLLFISLINYQYEQNTKLKLKDNNKFIITVLDFNDLNKTKEFLNKEYISSDISVTIITKYNNDIIFSSDKDINGTNKNFYYESIKTKNSKDYYAIKYSNISNRNIMYYGTKYNNYIILSSQPLNLRETLKVYYLKYYAFMMIVVLLMSFWFAKKLSDIIIKPIKDLETIADMVDKGEFKKSIMIDSDDELASLGEKFNNMAQKLKLTMKDSLDKQNRMEAILKSMESGVVAVNRNRKVILINPYAEMLFGIEENIIGKNLMDSIRDFEIEDVFKSDFTDFKEVKILWPEEKVIRIKTTDIVNGKKHIGKVAVFQDITDIRKLENMRSQFVANVSHELKTPLTSIKGFTETLKYVVDNEKRIKFLDIIDEEVERLTRLINDILTLSHIEAHKEMKQEIFFVDDIINNVYNLMKNIAKNKNISLSIIENSHIKLSGDKDRFKQMLINLVDNAVKYSESNDRVYVSSTIENNINIIVVEDTGLGISKEHIKRLFERFYRVDKARSRAKGGTGLGLAIVKHIVLNFGGTIEVESELGEGSKFIIKLPLTF</sequence>
<evidence type="ECO:0000256" key="3">
    <source>
        <dbReference type="ARBA" id="ARBA00004314"/>
    </source>
</evidence>
<organism evidence="17 20">
    <name type="scientific">Clostridium pasteurianum DSM 525 = ATCC 6013</name>
    <dbReference type="NCBI Taxonomy" id="1262449"/>
    <lineage>
        <taxon>Bacteria</taxon>
        <taxon>Bacillati</taxon>
        <taxon>Bacillota</taxon>
        <taxon>Clostridia</taxon>
        <taxon>Eubacteriales</taxon>
        <taxon>Clostridiaceae</taxon>
        <taxon>Clostridium</taxon>
    </lineage>
</organism>
<dbReference type="Pfam" id="PF00512">
    <property type="entry name" value="HisKA"/>
    <property type="match status" value="1"/>
</dbReference>
<dbReference type="SMART" id="SM00388">
    <property type="entry name" value="HisKA"/>
    <property type="match status" value="1"/>
</dbReference>
<feature type="domain" description="Histidine kinase" evidence="14">
    <location>
        <begin position="352"/>
        <end position="566"/>
    </location>
</feature>
<evidence type="ECO:0000256" key="2">
    <source>
        <dbReference type="ARBA" id="ARBA00004236"/>
    </source>
</evidence>
<dbReference type="GO" id="GO:0005886">
    <property type="term" value="C:plasma membrane"/>
    <property type="evidence" value="ECO:0007669"/>
    <property type="project" value="UniProtKB-SubCell"/>
</dbReference>
<dbReference type="Pfam" id="PF02518">
    <property type="entry name" value="HATPase_c"/>
    <property type="match status" value="1"/>
</dbReference>
<evidence type="ECO:0000256" key="4">
    <source>
        <dbReference type="ARBA" id="ARBA00012438"/>
    </source>
</evidence>
<dbReference type="PANTHER" id="PTHR45453:SF1">
    <property type="entry name" value="PHOSPHATE REGULON SENSOR PROTEIN PHOR"/>
    <property type="match status" value="1"/>
</dbReference>
<dbReference type="AlphaFoldDB" id="A0A0H3J2P8"/>
<dbReference type="InterPro" id="IPR003594">
    <property type="entry name" value="HATPase_dom"/>
</dbReference>
<dbReference type="KEGG" id="cpat:CLPA_c21260"/>
<dbReference type="RefSeq" id="WP_003442007.1">
    <property type="nucleotide sequence ID" value="NZ_ANZB01000002.1"/>
</dbReference>
<dbReference type="InterPro" id="IPR004358">
    <property type="entry name" value="Sig_transdc_His_kin-like_C"/>
</dbReference>
<evidence type="ECO:0000256" key="13">
    <source>
        <dbReference type="SAM" id="Phobius"/>
    </source>
</evidence>
<evidence type="ECO:0000313" key="17">
    <source>
        <dbReference type="EMBL" id="AJA52184.1"/>
    </source>
</evidence>
<dbReference type="CDD" id="cd06225">
    <property type="entry name" value="HAMP"/>
    <property type="match status" value="1"/>
</dbReference>
<comment type="catalytic activity">
    <reaction evidence="1">
        <text>ATP + protein L-histidine = ADP + protein N-phospho-L-histidine.</text>
        <dbReference type="EC" id="2.7.13.3"/>
    </reaction>
</comment>
<dbReference type="PATRIC" id="fig|1262449.3.peg.870"/>
<dbReference type="Proteomes" id="UP000030905">
    <property type="component" value="Chromosome"/>
</dbReference>
<dbReference type="CDD" id="cd00075">
    <property type="entry name" value="HATPase"/>
    <property type="match status" value="1"/>
</dbReference>
<dbReference type="SMART" id="SM00304">
    <property type="entry name" value="HAMP"/>
    <property type="match status" value="1"/>
</dbReference>
<dbReference type="Proteomes" id="UP000028042">
    <property type="component" value="Unassembled WGS sequence"/>
</dbReference>
<dbReference type="InterPro" id="IPR003660">
    <property type="entry name" value="HAMP_dom"/>
</dbReference>
<keyword evidence="13" id="KW-1133">Transmembrane helix</keyword>
<dbReference type="SUPFAM" id="SSF55874">
    <property type="entry name" value="ATPase domain of HSP90 chaperone/DNA topoisomerase II/histidine kinase"/>
    <property type="match status" value="1"/>
</dbReference>
<feature type="domain" description="PAS" evidence="15">
    <location>
        <begin position="234"/>
        <end position="274"/>
    </location>
</feature>
<evidence type="ECO:0000256" key="10">
    <source>
        <dbReference type="ARBA" id="ARBA00022840"/>
    </source>
</evidence>
<evidence type="ECO:0000256" key="8">
    <source>
        <dbReference type="ARBA" id="ARBA00022741"/>
    </source>
</evidence>
<protein>
    <recommendedName>
        <fullName evidence="4">histidine kinase</fullName>
        <ecNumber evidence="4">2.7.13.3</ecNumber>
    </recommendedName>
</protein>
<dbReference type="InterPro" id="IPR003661">
    <property type="entry name" value="HisK_dim/P_dom"/>
</dbReference>
<dbReference type="eggNOG" id="COG5002">
    <property type="taxonomic scope" value="Bacteria"/>
</dbReference>
<gene>
    <name evidence="17" type="primary">phoR4</name>
    <name evidence="17" type="ORF">CLPA_c21260</name>
    <name evidence="18" type="ORF">CP6013_01053</name>
</gene>
<dbReference type="Gene3D" id="3.30.565.10">
    <property type="entry name" value="Histidine kinase-like ATPase, C-terminal domain"/>
    <property type="match status" value="1"/>
</dbReference>
<dbReference type="Pfam" id="PF00672">
    <property type="entry name" value="HAMP"/>
    <property type="match status" value="1"/>
</dbReference>
<dbReference type="CDD" id="cd00130">
    <property type="entry name" value="PAS"/>
    <property type="match status" value="1"/>
</dbReference>
<dbReference type="InterPro" id="IPR013767">
    <property type="entry name" value="PAS_fold"/>
</dbReference>
<keyword evidence="13" id="KW-0812">Transmembrane</keyword>
<evidence type="ECO:0000313" key="20">
    <source>
        <dbReference type="Proteomes" id="UP000030905"/>
    </source>
</evidence>
<dbReference type="Gene3D" id="1.10.287.130">
    <property type="match status" value="1"/>
</dbReference>
<dbReference type="PRINTS" id="PR00344">
    <property type="entry name" value="BCTRLSENSOR"/>
</dbReference>
<feature type="transmembrane region" description="Helical" evidence="13">
    <location>
        <begin position="153"/>
        <end position="172"/>
    </location>
</feature>
<dbReference type="SMART" id="SM00091">
    <property type="entry name" value="PAS"/>
    <property type="match status" value="1"/>
</dbReference>
<evidence type="ECO:0000313" key="19">
    <source>
        <dbReference type="Proteomes" id="UP000028042"/>
    </source>
</evidence>
<dbReference type="Gene3D" id="3.30.450.20">
    <property type="entry name" value="PAS domain"/>
    <property type="match status" value="1"/>
</dbReference>
<keyword evidence="20" id="KW-1185">Reference proteome</keyword>
<evidence type="ECO:0000256" key="11">
    <source>
        <dbReference type="ARBA" id="ARBA00023012"/>
    </source>
</evidence>
<dbReference type="Gene3D" id="6.10.340.10">
    <property type="match status" value="1"/>
</dbReference>
<dbReference type="GO" id="GO:0016036">
    <property type="term" value="P:cellular response to phosphate starvation"/>
    <property type="evidence" value="ECO:0007669"/>
    <property type="project" value="TreeGrafter"/>
</dbReference>
<keyword evidence="7 17" id="KW-0808">Transferase</keyword>
<evidence type="ECO:0000313" key="18">
    <source>
        <dbReference type="EMBL" id="KRU11806.1"/>
    </source>
</evidence>
<dbReference type="SUPFAM" id="SSF158472">
    <property type="entry name" value="HAMP domain-like"/>
    <property type="match status" value="1"/>
</dbReference>
<accession>A0A0H3J2P8</accession>
<dbReference type="InterPro" id="IPR035965">
    <property type="entry name" value="PAS-like_dom_sf"/>
</dbReference>
<dbReference type="EMBL" id="JPGY02000001">
    <property type="protein sequence ID" value="KRU11806.1"/>
    <property type="molecule type" value="Genomic_DNA"/>
</dbReference>
<evidence type="ECO:0000259" key="16">
    <source>
        <dbReference type="PROSITE" id="PS50885"/>
    </source>
</evidence>
<keyword evidence="12 13" id="KW-0472">Membrane</keyword>
<dbReference type="FunFam" id="3.30.565.10:FF:000023">
    <property type="entry name" value="PAS domain-containing sensor histidine kinase"/>
    <property type="match status" value="1"/>
</dbReference>
<dbReference type="SUPFAM" id="SSF55785">
    <property type="entry name" value="PYP-like sensor domain (PAS domain)"/>
    <property type="match status" value="1"/>
</dbReference>
<dbReference type="GO" id="GO:0005524">
    <property type="term" value="F:ATP binding"/>
    <property type="evidence" value="ECO:0007669"/>
    <property type="project" value="UniProtKB-KW"/>
</dbReference>
<proteinExistence type="predicted"/>
<name>A0A0H3J2P8_CLOPA</name>
<keyword evidence="11" id="KW-0902">Two-component regulatory system</keyword>
<evidence type="ECO:0000256" key="6">
    <source>
        <dbReference type="ARBA" id="ARBA00022553"/>
    </source>
</evidence>
<dbReference type="PROSITE" id="PS50109">
    <property type="entry name" value="HIS_KIN"/>
    <property type="match status" value="1"/>
</dbReference>
<comment type="subcellular location">
    <subcellularLocation>
        <location evidence="2">Cell membrane</location>
    </subcellularLocation>
    <subcellularLocation>
        <location evidence="3">Membrane raft</location>
        <topology evidence="3">Multi-pass membrane protein</topology>
    </subcellularLocation>
</comment>
<dbReference type="SUPFAM" id="SSF47384">
    <property type="entry name" value="Homodimeric domain of signal transducing histidine kinase"/>
    <property type="match status" value="1"/>
</dbReference>
<dbReference type="EMBL" id="CP009268">
    <property type="protein sequence ID" value="AJA52184.1"/>
    <property type="molecule type" value="Genomic_DNA"/>
</dbReference>
<evidence type="ECO:0000259" key="15">
    <source>
        <dbReference type="PROSITE" id="PS50112"/>
    </source>
</evidence>
<dbReference type="EC" id="2.7.13.3" evidence="4"/>
<dbReference type="CDD" id="cd00082">
    <property type="entry name" value="HisKA"/>
    <property type="match status" value="1"/>
</dbReference>
<dbReference type="KEGG" id="cpae:CPAST_c21260"/>
<dbReference type="GO" id="GO:0004721">
    <property type="term" value="F:phosphoprotein phosphatase activity"/>
    <property type="evidence" value="ECO:0007669"/>
    <property type="project" value="TreeGrafter"/>
</dbReference>
<dbReference type="InterPro" id="IPR036890">
    <property type="entry name" value="HATPase_C_sf"/>
</dbReference>
<reference evidence="18 19" key="3">
    <citation type="journal article" name="Genome Announc.">
        <title>Improved Draft Genome Sequence of Clostridium pasteurianum Strain ATCC 6013 (DSM 525) Using a Hybrid Next-Generation Sequencing Approach.</title>
        <authorList>
            <person name="Pyne M.E."/>
            <person name="Utturkar S."/>
            <person name="Brown S.D."/>
            <person name="Moo-Young M."/>
            <person name="Chung D.A."/>
            <person name="Chou C.P."/>
        </authorList>
    </citation>
    <scope>NUCLEOTIDE SEQUENCE [LARGE SCALE GENOMIC DNA]</scope>
    <source>
        <strain evidence="18 19">ATCC 6013</strain>
    </source>
</reference>
<keyword evidence="9 18" id="KW-0418">Kinase</keyword>
<dbReference type="InterPro" id="IPR005467">
    <property type="entry name" value="His_kinase_dom"/>
</dbReference>
<evidence type="ECO:0000256" key="9">
    <source>
        <dbReference type="ARBA" id="ARBA00022777"/>
    </source>
</evidence>
<evidence type="ECO:0000256" key="7">
    <source>
        <dbReference type="ARBA" id="ARBA00022679"/>
    </source>
</evidence>
<evidence type="ECO:0000256" key="1">
    <source>
        <dbReference type="ARBA" id="ARBA00000085"/>
    </source>
</evidence>
<feature type="domain" description="HAMP" evidence="16">
    <location>
        <begin position="177"/>
        <end position="229"/>
    </location>
</feature>
<dbReference type="FunFam" id="1.10.287.130:FF:000001">
    <property type="entry name" value="Two-component sensor histidine kinase"/>
    <property type="match status" value="1"/>
</dbReference>
<dbReference type="PROSITE" id="PS50885">
    <property type="entry name" value="HAMP"/>
    <property type="match status" value="1"/>
</dbReference>
<dbReference type="SMART" id="SM00387">
    <property type="entry name" value="HATPase_c"/>
    <property type="match status" value="1"/>
</dbReference>
<keyword evidence="10" id="KW-0067">ATP-binding</keyword>
<dbReference type="Pfam" id="PF00989">
    <property type="entry name" value="PAS"/>
    <property type="match status" value="1"/>
</dbReference>
<dbReference type="InterPro" id="IPR050351">
    <property type="entry name" value="BphY/WalK/GraS-like"/>
</dbReference>
<keyword evidence="6" id="KW-0597">Phosphoprotein</keyword>
<feature type="transmembrane region" description="Helical" evidence="13">
    <location>
        <begin position="7"/>
        <end position="30"/>
    </location>
</feature>
<reference evidence="17 20" key="1">
    <citation type="journal article" date="2015" name="Genome Announc.">
        <title>Complete Genome Sequence of the Nitrogen-Fixing and Solvent-Producing Clostridium pasteurianum DSM 525.</title>
        <authorList>
            <person name="Poehlein A."/>
            <person name="Grosse-Honebrink A."/>
            <person name="Zhang Y."/>
            <person name="Minton N.P."/>
            <person name="Daniel R."/>
        </authorList>
    </citation>
    <scope>NUCLEOTIDE SEQUENCE [LARGE SCALE GENOMIC DNA]</scope>
    <source>
        <strain evidence="17">DSM 525</strain>
        <strain evidence="20">DSM 525 / ATCC 6013</strain>
    </source>
</reference>
<keyword evidence="8" id="KW-0547">Nucleotide-binding</keyword>
<dbReference type="GeneID" id="93074275"/>
<dbReference type="PANTHER" id="PTHR45453">
    <property type="entry name" value="PHOSPHATE REGULON SENSOR PROTEIN PHOR"/>
    <property type="match status" value="1"/>
</dbReference>
<dbReference type="GO" id="GO:0000155">
    <property type="term" value="F:phosphorelay sensor kinase activity"/>
    <property type="evidence" value="ECO:0007669"/>
    <property type="project" value="InterPro"/>
</dbReference>
<keyword evidence="5" id="KW-1003">Cell membrane</keyword>
<reference evidence="18" key="2">
    <citation type="submission" date="2015-10" db="EMBL/GenBank/DDBJ databases">
        <title>Improved Draft Genome Sequence of Clostridium pasteurianum Strain ATCC 6013 (DSM 525) Using a Hybrid Next-Generation Sequencing Approach.</title>
        <authorList>
            <person name="Pyne M.E."/>
            <person name="Utturkar S.M."/>
            <person name="Brown S.D."/>
            <person name="Moo-Young M."/>
            <person name="Chung D.A."/>
            <person name="Chou P.C."/>
        </authorList>
    </citation>
    <scope>NUCLEOTIDE SEQUENCE</scope>
    <source>
        <strain evidence="18">ATCC 6013</strain>
    </source>
</reference>